<protein>
    <submittedName>
        <fullName evidence="2">Cell division protein FtsA</fullName>
    </submittedName>
</protein>
<comment type="caution">
    <text evidence="2">The sequence shown here is derived from an EMBL/GenBank/DDBJ whole genome shotgun (WGS) entry which is preliminary data.</text>
</comment>
<evidence type="ECO:0000259" key="1">
    <source>
        <dbReference type="SMART" id="SM00842"/>
    </source>
</evidence>
<dbReference type="PANTHER" id="PTHR32432">
    <property type="entry name" value="CELL DIVISION PROTEIN FTSA-RELATED"/>
    <property type="match status" value="1"/>
</dbReference>
<dbReference type="SUPFAM" id="SSF53067">
    <property type="entry name" value="Actin-like ATPase domain"/>
    <property type="match status" value="1"/>
</dbReference>
<gene>
    <name evidence="2" type="ORF">CVH13_00726</name>
</gene>
<dbReference type="Proteomes" id="UP000233649">
    <property type="component" value="Unassembled WGS sequence"/>
</dbReference>
<evidence type="ECO:0000313" key="2">
    <source>
        <dbReference type="EMBL" id="PKH47129.1"/>
    </source>
</evidence>
<sequence>MKRRQIAAIDVGTSKICTVMADTENGDLRILGVGVVPSRGLQKGMVVNLNEAKEAIRESVSMAENCWL</sequence>
<keyword evidence="2" id="KW-0131">Cell cycle</keyword>
<dbReference type="GO" id="GO:0009898">
    <property type="term" value="C:cytoplasmic side of plasma membrane"/>
    <property type="evidence" value="ECO:0007669"/>
    <property type="project" value="TreeGrafter"/>
</dbReference>
<dbReference type="EMBL" id="PHFD01000141">
    <property type="protein sequence ID" value="PKH47129.1"/>
    <property type="molecule type" value="Genomic_DNA"/>
</dbReference>
<dbReference type="GO" id="GO:0032153">
    <property type="term" value="C:cell division site"/>
    <property type="evidence" value="ECO:0007669"/>
    <property type="project" value="TreeGrafter"/>
</dbReference>
<dbReference type="InterPro" id="IPR043129">
    <property type="entry name" value="ATPase_NBD"/>
</dbReference>
<dbReference type="InterPro" id="IPR050696">
    <property type="entry name" value="FtsA/MreB"/>
</dbReference>
<organism evidence="2 3">
    <name type="scientific">Dehalococcoides mccartyi</name>
    <dbReference type="NCBI Taxonomy" id="61435"/>
    <lineage>
        <taxon>Bacteria</taxon>
        <taxon>Bacillati</taxon>
        <taxon>Chloroflexota</taxon>
        <taxon>Dehalococcoidia</taxon>
        <taxon>Dehalococcoidales</taxon>
        <taxon>Dehalococcoidaceae</taxon>
        <taxon>Dehalococcoides</taxon>
    </lineage>
</organism>
<dbReference type="AlphaFoldDB" id="A0A2J1DYC1"/>
<dbReference type="Gene3D" id="3.30.420.40">
    <property type="match status" value="1"/>
</dbReference>
<name>A0A2J1DYC1_9CHLR</name>
<feature type="domain" description="SHS2" evidence="1">
    <location>
        <begin position="6"/>
        <end position="66"/>
    </location>
</feature>
<dbReference type="SMART" id="SM00842">
    <property type="entry name" value="FtsA"/>
    <property type="match status" value="1"/>
</dbReference>
<dbReference type="PANTHER" id="PTHR32432:SF4">
    <property type="entry name" value="CELL DIVISION PROTEIN FTSA"/>
    <property type="match status" value="1"/>
</dbReference>
<proteinExistence type="predicted"/>
<keyword evidence="2" id="KW-0132">Cell division</keyword>
<evidence type="ECO:0000313" key="3">
    <source>
        <dbReference type="Proteomes" id="UP000233649"/>
    </source>
</evidence>
<reference evidence="2 3" key="1">
    <citation type="journal article" date="2017" name="FEMS Microbiol. Ecol.">
        <title>Reconstructed genomes of novel Dehalococcoides mccartyi strains from 1,2,3,4-tetrachlorodibenzo-p-dioxin-dechlorinating enrichment cultures reveal divergent reductive dehalogenase gene profiles.</title>
        <authorList>
            <person name="Dam H.T."/>
            <person name="Vollmers J."/>
            <person name="Kaster A.K."/>
            <person name="Haggblom M.M."/>
        </authorList>
    </citation>
    <scope>NUCLEOTIDE SEQUENCE [LARGE SCALE GENOMIC DNA]</scope>
    <source>
        <strain evidence="2 3">H1-3-2.001</strain>
    </source>
</reference>
<dbReference type="InterPro" id="IPR003494">
    <property type="entry name" value="SHS2_FtsA"/>
</dbReference>
<dbReference type="GO" id="GO:0051301">
    <property type="term" value="P:cell division"/>
    <property type="evidence" value="ECO:0007669"/>
    <property type="project" value="UniProtKB-KW"/>
</dbReference>
<accession>A0A2J1DYC1</accession>